<evidence type="ECO:0000313" key="3">
    <source>
        <dbReference type="Proteomes" id="UP000054270"/>
    </source>
</evidence>
<name>A0A0D2LAE3_HYPSF</name>
<reference evidence="3" key="1">
    <citation type="submission" date="2014-04" db="EMBL/GenBank/DDBJ databases">
        <title>Evolutionary Origins and Diversification of the Mycorrhizal Mutualists.</title>
        <authorList>
            <consortium name="DOE Joint Genome Institute"/>
            <consortium name="Mycorrhizal Genomics Consortium"/>
            <person name="Kohler A."/>
            <person name="Kuo A."/>
            <person name="Nagy L.G."/>
            <person name="Floudas D."/>
            <person name="Copeland A."/>
            <person name="Barry K.W."/>
            <person name="Cichocki N."/>
            <person name="Veneault-Fourrey C."/>
            <person name="LaButti K."/>
            <person name="Lindquist E.A."/>
            <person name="Lipzen A."/>
            <person name="Lundell T."/>
            <person name="Morin E."/>
            <person name="Murat C."/>
            <person name="Riley R."/>
            <person name="Ohm R."/>
            <person name="Sun H."/>
            <person name="Tunlid A."/>
            <person name="Henrissat B."/>
            <person name="Grigoriev I.V."/>
            <person name="Hibbett D.S."/>
            <person name="Martin F."/>
        </authorList>
    </citation>
    <scope>NUCLEOTIDE SEQUENCE [LARGE SCALE GENOMIC DNA]</scope>
    <source>
        <strain evidence="3">FD-334 SS-4</strain>
    </source>
</reference>
<gene>
    <name evidence="2" type="ORF">HYPSUDRAFT_535404</name>
</gene>
<feature type="region of interest" description="Disordered" evidence="1">
    <location>
        <begin position="1"/>
        <end position="20"/>
    </location>
</feature>
<organism evidence="2 3">
    <name type="scientific">Hypholoma sublateritium (strain FD-334 SS-4)</name>
    <dbReference type="NCBI Taxonomy" id="945553"/>
    <lineage>
        <taxon>Eukaryota</taxon>
        <taxon>Fungi</taxon>
        <taxon>Dikarya</taxon>
        <taxon>Basidiomycota</taxon>
        <taxon>Agaricomycotina</taxon>
        <taxon>Agaricomycetes</taxon>
        <taxon>Agaricomycetidae</taxon>
        <taxon>Agaricales</taxon>
        <taxon>Agaricineae</taxon>
        <taxon>Strophariaceae</taxon>
        <taxon>Hypholoma</taxon>
    </lineage>
</organism>
<evidence type="ECO:0000256" key="1">
    <source>
        <dbReference type="SAM" id="MobiDB-lite"/>
    </source>
</evidence>
<evidence type="ECO:0000313" key="2">
    <source>
        <dbReference type="EMBL" id="KJA24172.1"/>
    </source>
</evidence>
<feature type="compositionally biased region" description="Basic and acidic residues" evidence="1">
    <location>
        <begin position="1"/>
        <end position="13"/>
    </location>
</feature>
<sequence length="160" mass="18150">MELLEDRHSESSRKCPPTSLENHTLAGHLGNLTLEQEQVSEKAGTDDCGSVYTYERRYQISADPSGCSQSILHSAKLQGSRCPEAIRGRGRCAEGRRKKRDIDKLYEELGPNEMLQSQYFYPRWTGRRDKLWTSRVCTRLYPHPAAAPVPGTTLFVVPRL</sequence>
<accession>A0A0D2LAE3</accession>
<dbReference type="Proteomes" id="UP000054270">
    <property type="component" value="Unassembled WGS sequence"/>
</dbReference>
<keyword evidence="3" id="KW-1185">Reference proteome</keyword>
<dbReference type="EMBL" id="KN817538">
    <property type="protein sequence ID" value="KJA24172.1"/>
    <property type="molecule type" value="Genomic_DNA"/>
</dbReference>
<dbReference type="AlphaFoldDB" id="A0A0D2LAE3"/>
<proteinExistence type="predicted"/>
<protein>
    <submittedName>
        <fullName evidence="2">Uncharacterized protein</fullName>
    </submittedName>
</protein>